<protein>
    <submittedName>
        <fullName evidence="1">Uncharacterized protein</fullName>
    </submittedName>
</protein>
<dbReference type="EMBL" id="MN740118">
    <property type="protein sequence ID" value="QHT88482.1"/>
    <property type="molecule type" value="Genomic_DNA"/>
</dbReference>
<evidence type="ECO:0000313" key="1">
    <source>
        <dbReference type="EMBL" id="QHT88482.1"/>
    </source>
</evidence>
<accession>A0A6C0I6R3</accession>
<organism evidence="1">
    <name type="scientific">viral metagenome</name>
    <dbReference type="NCBI Taxonomy" id="1070528"/>
    <lineage>
        <taxon>unclassified sequences</taxon>
        <taxon>metagenomes</taxon>
        <taxon>organismal metagenomes</taxon>
    </lineage>
</organism>
<name>A0A6C0I6R3_9ZZZZ</name>
<reference evidence="1" key="1">
    <citation type="journal article" date="2020" name="Nature">
        <title>Giant virus diversity and host interactions through global metagenomics.</title>
        <authorList>
            <person name="Schulz F."/>
            <person name="Roux S."/>
            <person name="Paez-Espino D."/>
            <person name="Jungbluth S."/>
            <person name="Walsh D.A."/>
            <person name="Denef V.J."/>
            <person name="McMahon K.D."/>
            <person name="Konstantinidis K.T."/>
            <person name="Eloe-Fadrosh E.A."/>
            <person name="Kyrpides N.C."/>
            <person name="Woyke T."/>
        </authorList>
    </citation>
    <scope>NUCLEOTIDE SEQUENCE</scope>
    <source>
        <strain evidence="1">GVMAG-M-3300023184-51</strain>
    </source>
</reference>
<sequence>MSGNILSMMQCKEVVLPVEKEEQVVDKVMETIEMMFQKIIWRAAMKGAAIAVFLNDWDIVVGTPLFHRNEDHSDLPNGRGFFHFDIHLLNAIRWSNHIGGDRKTIYIRNIKNIKEMTDDELEDSRKYNNMAPEFARRINLSTF</sequence>
<dbReference type="AlphaFoldDB" id="A0A6C0I6R3"/>
<proteinExistence type="predicted"/>